<gene>
    <name evidence="1" type="ORF">VSR83_12045</name>
</gene>
<proteinExistence type="predicted"/>
<dbReference type="EMBL" id="JAYMRU010000007">
    <property type="protein sequence ID" value="MEM5400814.1"/>
    <property type="molecule type" value="Genomic_DNA"/>
</dbReference>
<keyword evidence="2" id="KW-1185">Reference proteome</keyword>
<evidence type="ECO:0000313" key="1">
    <source>
        <dbReference type="EMBL" id="MEM5400814.1"/>
    </source>
</evidence>
<name>A0ACC6RH69_9BURK</name>
<sequence>MIAHRHYETDDGWWRRYWPPCFVSLETATQFVLSRKEPGGEWWVELVEDCTFGDTFGPFPNKTAALAAGRILVT</sequence>
<dbReference type="Proteomes" id="UP001392318">
    <property type="component" value="Unassembled WGS sequence"/>
</dbReference>
<accession>A0ACC6RH69</accession>
<protein>
    <submittedName>
        <fullName evidence="1">Uncharacterized protein</fullName>
    </submittedName>
</protein>
<evidence type="ECO:0000313" key="2">
    <source>
        <dbReference type="Proteomes" id="UP001392318"/>
    </source>
</evidence>
<reference evidence="1" key="1">
    <citation type="submission" date="2024-01" db="EMBL/GenBank/DDBJ databases">
        <title>The diversity of rhizobia nodulating Mimosa spp. in eleven states of Brazil covering several biomes is determined by host plant, location, and edaphic factors.</title>
        <authorList>
            <person name="Rouws L."/>
            <person name="Barauna A."/>
            <person name="Beukes C."/>
            <person name="De Faria S.M."/>
            <person name="Gross E."/>
            <person name="Dos Reis Junior F.B."/>
            <person name="Simon M."/>
            <person name="Maluk M."/>
            <person name="Odee D.W."/>
            <person name="Kenicer G."/>
            <person name="Young J.P.W."/>
            <person name="Reis V.M."/>
            <person name="Zilli J."/>
            <person name="James E.K."/>
        </authorList>
    </citation>
    <scope>NUCLEOTIDE SEQUENCE</scope>
    <source>
        <strain evidence="1">JPY452</strain>
    </source>
</reference>
<organism evidence="1 2">
    <name type="scientific">Paraburkholderia unamae</name>
    <dbReference type="NCBI Taxonomy" id="219649"/>
    <lineage>
        <taxon>Bacteria</taxon>
        <taxon>Pseudomonadati</taxon>
        <taxon>Pseudomonadota</taxon>
        <taxon>Betaproteobacteria</taxon>
        <taxon>Burkholderiales</taxon>
        <taxon>Burkholderiaceae</taxon>
        <taxon>Paraburkholderia</taxon>
    </lineage>
</organism>
<comment type="caution">
    <text evidence="1">The sequence shown here is derived from an EMBL/GenBank/DDBJ whole genome shotgun (WGS) entry which is preliminary data.</text>
</comment>